<feature type="compositionally biased region" description="Basic and acidic residues" evidence="1">
    <location>
        <begin position="100"/>
        <end position="119"/>
    </location>
</feature>
<dbReference type="AlphaFoldDB" id="A0A9N8JRW1"/>
<sequence>MARPQSTASRQSRQHTDQASPQARNTTVTRTHSTRIRRPSVRRQHQHNRHNLSEEDRFLELRRSARIARQQQDQLREAQAQDQLRAQPQEQHQQATMADVARRTYARNDHGPRSVEHRRSSTRTDTTSTHSRQQPSTSSPYTLTITSAPPASISPSTPFSTRILITTPGAAHPKTSLAVISLTSTTGTPLPAGHLLTSSPTAKLMDSVGEPLRSDLSALGRGNRAEVVGAAGFEGLCVREQGEYRVRVTIARMEGDGWEAVAEVDSAVFRVLGRGVNGVKC</sequence>
<gene>
    <name evidence="2" type="ORF">AWRI4233_LOCUS2613</name>
</gene>
<feature type="region of interest" description="Disordered" evidence="1">
    <location>
        <begin position="1"/>
        <end position="57"/>
    </location>
</feature>
<feature type="compositionally biased region" description="Basic residues" evidence="1">
    <location>
        <begin position="32"/>
        <end position="50"/>
    </location>
</feature>
<evidence type="ECO:0000256" key="1">
    <source>
        <dbReference type="SAM" id="MobiDB-lite"/>
    </source>
</evidence>
<feature type="compositionally biased region" description="Polar residues" evidence="1">
    <location>
        <begin position="133"/>
        <end position="143"/>
    </location>
</feature>
<feature type="compositionally biased region" description="Low complexity" evidence="1">
    <location>
        <begin position="69"/>
        <end position="87"/>
    </location>
</feature>
<feature type="compositionally biased region" description="Low complexity" evidence="1">
    <location>
        <begin position="144"/>
        <end position="156"/>
    </location>
</feature>
<feature type="compositionally biased region" description="Polar residues" evidence="1">
    <location>
        <begin position="1"/>
        <end position="31"/>
    </location>
</feature>
<reference evidence="2" key="1">
    <citation type="submission" date="2020-06" db="EMBL/GenBank/DDBJ databases">
        <authorList>
            <person name="Onetto C."/>
        </authorList>
    </citation>
    <scope>NUCLEOTIDE SEQUENCE</scope>
</reference>
<evidence type="ECO:0008006" key="4">
    <source>
        <dbReference type="Google" id="ProtNLM"/>
    </source>
</evidence>
<evidence type="ECO:0000313" key="2">
    <source>
        <dbReference type="EMBL" id="CAD0090266.1"/>
    </source>
</evidence>
<organism evidence="2 3">
    <name type="scientific">Aureobasidium mustum</name>
    <dbReference type="NCBI Taxonomy" id="2773714"/>
    <lineage>
        <taxon>Eukaryota</taxon>
        <taxon>Fungi</taxon>
        <taxon>Dikarya</taxon>
        <taxon>Ascomycota</taxon>
        <taxon>Pezizomycotina</taxon>
        <taxon>Dothideomycetes</taxon>
        <taxon>Dothideomycetidae</taxon>
        <taxon>Dothideales</taxon>
        <taxon>Saccotheciaceae</taxon>
        <taxon>Aureobasidium</taxon>
    </lineage>
</organism>
<feature type="region of interest" description="Disordered" evidence="1">
    <location>
        <begin position="69"/>
        <end position="156"/>
    </location>
</feature>
<feature type="compositionally biased region" description="Low complexity" evidence="1">
    <location>
        <begin position="123"/>
        <end position="132"/>
    </location>
</feature>
<proteinExistence type="predicted"/>
<evidence type="ECO:0000313" key="3">
    <source>
        <dbReference type="Proteomes" id="UP000714618"/>
    </source>
</evidence>
<dbReference type="EMBL" id="CAIJEO010000004">
    <property type="protein sequence ID" value="CAD0090266.1"/>
    <property type="molecule type" value="Genomic_DNA"/>
</dbReference>
<protein>
    <recommendedName>
        <fullName evidence="4">Velvet domain-containing protein</fullName>
    </recommendedName>
</protein>
<dbReference type="OrthoDB" id="3916977at2759"/>
<keyword evidence="3" id="KW-1185">Reference proteome</keyword>
<name>A0A9N8JRW1_9PEZI</name>
<comment type="caution">
    <text evidence="2">The sequence shown here is derived from an EMBL/GenBank/DDBJ whole genome shotgun (WGS) entry which is preliminary data.</text>
</comment>
<dbReference type="Proteomes" id="UP000714618">
    <property type="component" value="Unassembled WGS sequence"/>
</dbReference>
<accession>A0A9N8JRW1</accession>